<protein>
    <submittedName>
        <fullName evidence="3">NAD-dependent epimerase/dehydratase</fullName>
    </submittedName>
</protein>
<dbReference type="EMBL" id="CP007128">
    <property type="protein sequence ID" value="AHG88579.1"/>
    <property type="molecule type" value="Genomic_DNA"/>
</dbReference>
<reference evidence="3 4" key="1">
    <citation type="journal article" date="2014" name="Genome Announc.">
        <title>Genome Sequence and Methylome of Soil Bacterium Gemmatirosa kalamazoonensis KBS708T, a Member of the Rarely Cultivated Gemmatimonadetes Phylum.</title>
        <authorList>
            <person name="Debruyn J.M."/>
            <person name="Radosevich M."/>
            <person name="Wommack K.E."/>
            <person name="Polson S.W."/>
            <person name="Hauser L.J."/>
            <person name="Fawaz M.N."/>
            <person name="Korlach J."/>
            <person name="Tsai Y.C."/>
        </authorList>
    </citation>
    <scope>NUCLEOTIDE SEQUENCE [LARGE SCALE GENOMIC DNA]</scope>
    <source>
        <strain evidence="3 4">KBS708</strain>
    </source>
</reference>
<dbReference type="GO" id="GO:0005737">
    <property type="term" value="C:cytoplasm"/>
    <property type="evidence" value="ECO:0007669"/>
    <property type="project" value="TreeGrafter"/>
</dbReference>
<dbReference type="InterPro" id="IPR051783">
    <property type="entry name" value="NAD(P)-dependent_oxidoreduct"/>
</dbReference>
<evidence type="ECO:0000313" key="4">
    <source>
        <dbReference type="Proteomes" id="UP000019151"/>
    </source>
</evidence>
<evidence type="ECO:0000313" key="3">
    <source>
        <dbReference type="EMBL" id="AHG88579.1"/>
    </source>
</evidence>
<dbReference type="HOGENOM" id="CLU_007383_6_1_0"/>
<gene>
    <name evidence="3" type="ORF">J421_1042</name>
</gene>
<keyword evidence="4" id="KW-1185">Reference proteome</keyword>
<dbReference type="InterPro" id="IPR001509">
    <property type="entry name" value="Epimerase_deHydtase"/>
</dbReference>
<dbReference type="PANTHER" id="PTHR48079">
    <property type="entry name" value="PROTEIN YEEZ"/>
    <property type="match status" value="1"/>
</dbReference>
<evidence type="ECO:0000256" key="1">
    <source>
        <dbReference type="SAM" id="MobiDB-lite"/>
    </source>
</evidence>
<dbReference type="AlphaFoldDB" id="W0RBU9"/>
<dbReference type="Proteomes" id="UP000019151">
    <property type="component" value="Chromosome"/>
</dbReference>
<dbReference type="InParanoid" id="W0RBU9"/>
<dbReference type="Gene3D" id="3.40.50.720">
    <property type="entry name" value="NAD(P)-binding Rossmann-like Domain"/>
    <property type="match status" value="1"/>
</dbReference>
<dbReference type="eggNOG" id="COG0451">
    <property type="taxonomic scope" value="Bacteria"/>
</dbReference>
<dbReference type="Pfam" id="PF01370">
    <property type="entry name" value="Epimerase"/>
    <property type="match status" value="1"/>
</dbReference>
<accession>W0RBU9</accession>
<dbReference type="GO" id="GO:0004029">
    <property type="term" value="F:aldehyde dehydrogenase (NAD+) activity"/>
    <property type="evidence" value="ECO:0007669"/>
    <property type="project" value="TreeGrafter"/>
</dbReference>
<proteinExistence type="predicted"/>
<dbReference type="OrthoDB" id="9804595at2"/>
<feature type="domain" description="NAD-dependent epimerase/dehydratase" evidence="2">
    <location>
        <begin position="4"/>
        <end position="240"/>
    </location>
</feature>
<sequence>MIAVVTGSSGFIGSRLVDALVWRGWTVRRLARAGTRLAAAPGPEPPPPPGQPAPLGRRETHVVDYARPETLETSPAFDGADVVFHLAAVTKARGDDAFRAANVAPTRALLDALAARAARGLPPPRRFLFVSSQAAAGPALTPERPVTEDDPPQPFEPYGKSKLEAERVVREQRAVPWTIVRPSAVYGPGDTDFLALFRQAAHGVGVYPGSREARLSIVYVDDLVDAVLRAGTMPAAAGHVYFVESEAVSWRDVYKAAASAAHFSLRFELDVPTWVLGVAGRAGDVASRLLRRPTLVSSQKVTLGKPRWWLCDGTRAREELGVVARVSLADGAKRTMRWYRSQGWI</sequence>
<dbReference type="SUPFAM" id="SSF51735">
    <property type="entry name" value="NAD(P)-binding Rossmann-fold domains"/>
    <property type="match status" value="1"/>
</dbReference>
<dbReference type="RefSeq" id="WP_025410111.1">
    <property type="nucleotide sequence ID" value="NZ_CP007128.1"/>
</dbReference>
<name>W0RBU9_9BACT</name>
<feature type="region of interest" description="Disordered" evidence="1">
    <location>
        <begin position="138"/>
        <end position="159"/>
    </location>
</feature>
<dbReference type="STRING" id="861299.J421_1042"/>
<evidence type="ECO:0000259" key="2">
    <source>
        <dbReference type="Pfam" id="PF01370"/>
    </source>
</evidence>
<dbReference type="InterPro" id="IPR036291">
    <property type="entry name" value="NAD(P)-bd_dom_sf"/>
</dbReference>
<dbReference type="KEGG" id="gba:J421_1042"/>
<feature type="region of interest" description="Disordered" evidence="1">
    <location>
        <begin position="36"/>
        <end position="57"/>
    </location>
</feature>
<feature type="compositionally biased region" description="Pro residues" evidence="1">
    <location>
        <begin position="42"/>
        <end position="52"/>
    </location>
</feature>
<dbReference type="PANTHER" id="PTHR48079:SF6">
    <property type="entry name" value="NAD(P)-BINDING DOMAIN-CONTAINING PROTEIN-RELATED"/>
    <property type="match status" value="1"/>
</dbReference>
<organism evidence="3 4">
    <name type="scientific">Gemmatirosa kalamazoonensis</name>
    <dbReference type="NCBI Taxonomy" id="861299"/>
    <lineage>
        <taxon>Bacteria</taxon>
        <taxon>Pseudomonadati</taxon>
        <taxon>Gemmatimonadota</taxon>
        <taxon>Gemmatimonadia</taxon>
        <taxon>Gemmatimonadales</taxon>
        <taxon>Gemmatimonadaceae</taxon>
        <taxon>Gemmatirosa</taxon>
    </lineage>
</organism>